<dbReference type="PANTHER" id="PTHR15907">
    <property type="entry name" value="DUF614 FAMILY PROTEIN-RELATED"/>
    <property type="match status" value="1"/>
</dbReference>
<feature type="region of interest" description="Disordered" evidence="1">
    <location>
        <begin position="252"/>
        <end position="272"/>
    </location>
</feature>
<evidence type="ECO:0000313" key="2">
    <source>
        <dbReference type="EMBL" id="KAK4791067.1"/>
    </source>
</evidence>
<dbReference type="EMBL" id="JAXQNO010000009">
    <property type="protein sequence ID" value="KAK4791067.1"/>
    <property type="molecule type" value="Genomic_DNA"/>
</dbReference>
<gene>
    <name evidence="2" type="ORF">SAY86_031480</name>
</gene>
<accession>A0AAN7LS10</accession>
<feature type="compositionally biased region" description="Polar residues" evidence="1">
    <location>
        <begin position="7"/>
        <end position="23"/>
    </location>
</feature>
<dbReference type="AlphaFoldDB" id="A0AAN7LS10"/>
<protein>
    <submittedName>
        <fullName evidence="2">Uncharacterized protein</fullName>
    </submittedName>
</protein>
<dbReference type="InterPro" id="IPR006461">
    <property type="entry name" value="PLAC_motif_containing"/>
</dbReference>
<evidence type="ECO:0000313" key="3">
    <source>
        <dbReference type="Proteomes" id="UP001346149"/>
    </source>
</evidence>
<feature type="region of interest" description="Disordered" evidence="1">
    <location>
        <begin position="213"/>
        <end position="238"/>
    </location>
</feature>
<feature type="compositionally biased region" description="Low complexity" evidence="1">
    <location>
        <begin position="33"/>
        <end position="42"/>
    </location>
</feature>
<dbReference type="Pfam" id="PF04749">
    <property type="entry name" value="PLAC8"/>
    <property type="match status" value="1"/>
</dbReference>
<feature type="region of interest" description="Disordered" evidence="1">
    <location>
        <begin position="1"/>
        <end position="63"/>
    </location>
</feature>
<dbReference type="Proteomes" id="UP001346149">
    <property type="component" value="Unassembled WGS sequence"/>
</dbReference>
<proteinExistence type="predicted"/>
<evidence type="ECO:0000256" key="1">
    <source>
        <dbReference type="SAM" id="MobiDB-lite"/>
    </source>
</evidence>
<organism evidence="2 3">
    <name type="scientific">Trapa natans</name>
    <name type="common">Water chestnut</name>
    <dbReference type="NCBI Taxonomy" id="22666"/>
    <lineage>
        <taxon>Eukaryota</taxon>
        <taxon>Viridiplantae</taxon>
        <taxon>Streptophyta</taxon>
        <taxon>Embryophyta</taxon>
        <taxon>Tracheophyta</taxon>
        <taxon>Spermatophyta</taxon>
        <taxon>Magnoliopsida</taxon>
        <taxon>eudicotyledons</taxon>
        <taxon>Gunneridae</taxon>
        <taxon>Pentapetalae</taxon>
        <taxon>rosids</taxon>
        <taxon>malvids</taxon>
        <taxon>Myrtales</taxon>
        <taxon>Lythraceae</taxon>
        <taxon>Trapa</taxon>
    </lineage>
</organism>
<reference evidence="2 3" key="1">
    <citation type="journal article" date="2023" name="Hortic Res">
        <title>Pangenome of water caltrop reveals structural variations and asymmetric subgenome divergence after allopolyploidization.</title>
        <authorList>
            <person name="Zhang X."/>
            <person name="Chen Y."/>
            <person name="Wang L."/>
            <person name="Yuan Y."/>
            <person name="Fang M."/>
            <person name="Shi L."/>
            <person name="Lu R."/>
            <person name="Comes H.P."/>
            <person name="Ma Y."/>
            <person name="Chen Y."/>
            <person name="Huang G."/>
            <person name="Zhou Y."/>
            <person name="Zheng Z."/>
            <person name="Qiu Y."/>
        </authorList>
    </citation>
    <scope>NUCLEOTIDE SEQUENCE [LARGE SCALE GENOMIC DNA]</scope>
    <source>
        <strain evidence="2">F231</strain>
    </source>
</reference>
<feature type="compositionally biased region" description="Pro residues" evidence="1">
    <location>
        <begin position="215"/>
        <end position="226"/>
    </location>
</feature>
<sequence>MGRIQRDQTNTIGPAPLSSTNHMQPYLLPQTHQPPLYQYNLQQPPPPVHHHHMLPSNPSQSQWSRTVANGLQTATCSSRAVLVITPEEVCGISIFPNRPAVTQVARDIKCLSCGRAKATEASSAQTCETPAYSTTCKIHPNTKTKLRRRANCRDYEPNTHQPCPRNEWKSTRPFIPRHSLKWQSPVDGLVSSESVLVQLISTLATNYHDNLIPEMEPPSPQQPPLYGPSEPQATPTFIGVPMNSAASIQYSSHHNHLPTPASGGRSPRDGHGPRQPWTTGLCHCCCLTCWCPCIAFGRIAEIVDRGSICTVPPLVAHHMNCLYMSDPSIHLNLWGERVALRTDGVGVGVLVYVLVFVQDQAKGSVLAREEAVRGLLRPLLVRVVLALPRVPRAPEPRLRHVYRYRD</sequence>
<keyword evidence="3" id="KW-1185">Reference proteome</keyword>
<name>A0AAN7LS10_TRANT</name>
<comment type="caution">
    <text evidence="2">The sequence shown here is derived from an EMBL/GenBank/DDBJ whole genome shotgun (WGS) entry which is preliminary data.</text>
</comment>